<keyword evidence="2" id="KW-1185">Reference proteome</keyword>
<dbReference type="SUPFAM" id="SSF56112">
    <property type="entry name" value="Protein kinase-like (PK-like)"/>
    <property type="match status" value="1"/>
</dbReference>
<sequence length="187" mass="20994">MTFATIACPTSDKRTLTRGVNATDPVKRLPVMRKLRHLSKGMQKISRLPSTCVLQETNGLVVECQAFAKRRICRKYNRGFTGSFGQIAVQKVTPRCFAAAKPELLFLEGRHLKHANHRNIAPFIAALVHAPSPCLISPMDEPWQYNLLLEEHPETDIQPLILNIIDGCRFLHGSVSSHGDLREPTFL</sequence>
<organism evidence="1 2">
    <name type="scientific">Gymnopus androsaceus JB14</name>
    <dbReference type="NCBI Taxonomy" id="1447944"/>
    <lineage>
        <taxon>Eukaryota</taxon>
        <taxon>Fungi</taxon>
        <taxon>Dikarya</taxon>
        <taxon>Basidiomycota</taxon>
        <taxon>Agaricomycotina</taxon>
        <taxon>Agaricomycetes</taxon>
        <taxon>Agaricomycetidae</taxon>
        <taxon>Agaricales</taxon>
        <taxon>Marasmiineae</taxon>
        <taxon>Omphalotaceae</taxon>
        <taxon>Gymnopus</taxon>
    </lineage>
</organism>
<dbReference type="Proteomes" id="UP000799118">
    <property type="component" value="Unassembled WGS sequence"/>
</dbReference>
<protein>
    <recommendedName>
        <fullName evidence="3">Protein kinase domain-containing protein</fullName>
    </recommendedName>
</protein>
<dbReference type="EMBL" id="ML769472">
    <property type="protein sequence ID" value="KAE9399204.1"/>
    <property type="molecule type" value="Genomic_DNA"/>
</dbReference>
<name>A0A6A4HQA3_9AGAR</name>
<dbReference type="InterPro" id="IPR011009">
    <property type="entry name" value="Kinase-like_dom_sf"/>
</dbReference>
<evidence type="ECO:0000313" key="2">
    <source>
        <dbReference type="Proteomes" id="UP000799118"/>
    </source>
</evidence>
<gene>
    <name evidence="1" type="ORF">BT96DRAFT_702206</name>
</gene>
<accession>A0A6A4HQA3</accession>
<evidence type="ECO:0008006" key="3">
    <source>
        <dbReference type="Google" id="ProtNLM"/>
    </source>
</evidence>
<evidence type="ECO:0000313" key="1">
    <source>
        <dbReference type="EMBL" id="KAE9399204.1"/>
    </source>
</evidence>
<reference evidence="1" key="1">
    <citation type="journal article" date="2019" name="Environ. Microbiol.">
        <title>Fungal ecological strategies reflected in gene transcription - a case study of two litter decomposers.</title>
        <authorList>
            <person name="Barbi F."/>
            <person name="Kohler A."/>
            <person name="Barry K."/>
            <person name="Baskaran P."/>
            <person name="Daum C."/>
            <person name="Fauchery L."/>
            <person name="Ihrmark K."/>
            <person name="Kuo A."/>
            <person name="LaButti K."/>
            <person name="Lipzen A."/>
            <person name="Morin E."/>
            <person name="Grigoriev I.V."/>
            <person name="Henrissat B."/>
            <person name="Lindahl B."/>
            <person name="Martin F."/>
        </authorList>
    </citation>
    <scope>NUCLEOTIDE SEQUENCE</scope>
    <source>
        <strain evidence="1">JB14</strain>
    </source>
</reference>
<dbReference type="AlphaFoldDB" id="A0A6A4HQA3"/>
<proteinExistence type="predicted"/>